<dbReference type="AlphaFoldDB" id="A0A4U5MD35"/>
<reference evidence="1 2" key="1">
    <citation type="journal article" date="2015" name="Genome Biol.">
        <title>Comparative genomics of Steinernema reveals deeply conserved gene regulatory networks.</title>
        <authorList>
            <person name="Dillman A.R."/>
            <person name="Macchietto M."/>
            <person name="Porter C.F."/>
            <person name="Rogers A."/>
            <person name="Williams B."/>
            <person name="Antoshechkin I."/>
            <person name="Lee M.M."/>
            <person name="Goodwin Z."/>
            <person name="Lu X."/>
            <person name="Lewis E.E."/>
            <person name="Goodrich-Blair H."/>
            <person name="Stock S.P."/>
            <person name="Adams B.J."/>
            <person name="Sternberg P.W."/>
            <person name="Mortazavi A."/>
        </authorList>
    </citation>
    <scope>NUCLEOTIDE SEQUENCE [LARGE SCALE GENOMIC DNA]</scope>
    <source>
        <strain evidence="1 2">ALL</strain>
    </source>
</reference>
<proteinExistence type="predicted"/>
<accession>A0A4U5MD35</accession>
<gene>
    <name evidence="1" type="ORF">L596_023251</name>
</gene>
<organism evidence="1 2">
    <name type="scientific">Steinernema carpocapsae</name>
    <name type="common">Entomopathogenic nematode</name>
    <dbReference type="NCBI Taxonomy" id="34508"/>
    <lineage>
        <taxon>Eukaryota</taxon>
        <taxon>Metazoa</taxon>
        <taxon>Ecdysozoa</taxon>
        <taxon>Nematoda</taxon>
        <taxon>Chromadorea</taxon>
        <taxon>Rhabditida</taxon>
        <taxon>Tylenchina</taxon>
        <taxon>Panagrolaimomorpha</taxon>
        <taxon>Strongyloidoidea</taxon>
        <taxon>Steinernematidae</taxon>
        <taxon>Steinernema</taxon>
    </lineage>
</organism>
<evidence type="ECO:0000313" key="1">
    <source>
        <dbReference type="EMBL" id="TKR67038.1"/>
    </source>
</evidence>
<dbReference type="EMBL" id="AZBU02000008">
    <property type="protein sequence ID" value="TKR67038.1"/>
    <property type="molecule type" value="Genomic_DNA"/>
</dbReference>
<dbReference type="Proteomes" id="UP000298663">
    <property type="component" value="Unassembled WGS sequence"/>
</dbReference>
<name>A0A4U5MD35_STECR</name>
<dbReference type="OrthoDB" id="10433227at2759"/>
<reference evidence="1 2" key="2">
    <citation type="journal article" date="2019" name="G3 (Bethesda)">
        <title>Hybrid Assembly of the Genome of the Entomopathogenic Nematode Steinernema carpocapsae Identifies the X-Chromosome.</title>
        <authorList>
            <person name="Serra L."/>
            <person name="Macchietto M."/>
            <person name="Macias-Munoz A."/>
            <person name="McGill C.J."/>
            <person name="Rodriguez I.M."/>
            <person name="Rodriguez B."/>
            <person name="Murad R."/>
            <person name="Mortazavi A."/>
        </authorList>
    </citation>
    <scope>NUCLEOTIDE SEQUENCE [LARGE SCALE GENOMIC DNA]</scope>
    <source>
        <strain evidence="1 2">ALL</strain>
    </source>
</reference>
<evidence type="ECO:0000313" key="2">
    <source>
        <dbReference type="Proteomes" id="UP000298663"/>
    </source>
</evidence>
<protein>
    <submittedName>
        <fullName evidence="1">Uncharacterized protein</fullName>
    </submittedName>
</protein>
<sequence length="106" mass="11804">MISQLKSMLKDVSDPVRQSLHQLHEASANLEATPSKEQVEQWIIQMAGLLSALSPADQAVVEKDLPHLGRIMLHTSLLKVKNVQDAEGFINELVEMFNQHLVVPVV</sequence>
<keyword evidence="2" id="KW-1185">Reference proteome</keyword>
<comment type="caution">
    <text evidence="1">The sequence shown here is derived from an EMBL/GenBank/DDBJ whole genome shotgun (WGS) entry which is preliminary data.</text>
</comment>